<keyword evidence="2" id="KW-0813">Transport</keyword>
<evidence type="ECO:0000256" key="2">
    <source>
        <dbReference type="ARBA" id="ARBA00022448"/>
    </source>
</evidence>
<dbReference type="PROSITE" id="PS00211">
    <property type="entry name" value="ABC_TRANSPORTER_1"/>
    <property type="match status" value="1"/>
</dbReference>
<evidence type="ECO:0000256" key="5">
    <source>
        <dbReference type="ARBA" id="ARBA00022737"/>
    </source>
</evidence>
<evidence type="ECO:0000256" key="8">
    <source>
        <dbReference type="ARBA" id="ARBA00022967"/>
    </source>
</evidence>
<dbReference type="CDD" id="cd03216">
    <property type="entry name" value="ABC_Carb_Monos_I"/>
    <property type="match status" value="1"/>
</dbReference>
<dbReference type="InterPro" id="IPR017871">
    <property type="entry name" value="ABC_transporter-like_CS"/>
</dbReference>
<keyword evidence="5" id="KW-0677">Repeat</keyword>
<dbReference type="SUPFAM" id="SSF52540">
    <property type="entry name" value="P-loop containing nucleoside triphosphate hydrolases"/>
    <property type="match status" value="2"/>
</dbReference>
<dbReference type="InterPro" id="IPR003439">
    <property type="entry name" value="ABC_transporter-like_ATP-bd"/>
</dbReference>
<name>N6V2W4_9HYPH</name>
<dbReference type="GO" id="GO:0016887">
    <property type="term" value="F:ATP hydrolysis activity"/>
    <property type="evidence" value="ECO:0007669"/>
    <property type="project" value="InterPro"/>
</dbReference>
<evidence type="ECO:0000256" key="4">
    <source>
        <dbReference type="ARBA" id="ARBA00022597"/>
    </source>
</evidence>
<dbReference type="PROSITE" id="PS50893">
    <property type="entry name" value="ABC_TRANSPORTER_2"/>
    <property type="match status" value="2"/>
</dbReference>
<gene>
    <name evidence="11" type="ORF">RHSP_40412</name>
</gene>
<evidence type="ECO:0000313" key="12">
    <source>
        <dbReference type="Proteomes" id="UP000012429"/>
    </source>
</evidence>
<evidence type="ECO:0000256" key="9">
    <source>
        <dbReference type="ARBA" id="ARBA00023136"/>
    </source>
</evidence>
<evidence type="ECO:0000256" key="6">
    <source>
        <dbReference type="ARBA" id="ARBA00022741"/>
    </source>
</evidence>
<dbReference type="Pfam" id="PF00005">
    <property type="entry name" value="ABC_tran"/>
    <property type="match status" value="2"/>
</dbReference>
<keyword evidence="3" id="KW-1003">Cell membrane</keyword>
<dbReference type="Proteomes" id="UP000012429">
    <property type="component" value="Unassembled WGS sequence"/>
</dbReference>
<keyword evidence="4" id="KW-0762">Sugar transport</keyword>
<accession>N6V2W4</accession>
<dbReference type="EMBL" id="AQHN01000054">
    <property type="protein sequence ID" value="ENN88215.1"/>
    <property type="molecule type" value="Genomic_DNA"/>
</dbReference>
<comment type="caution">
    <text evidence="11">The sequence shown here is derived from an EMBL/GenBank/DDBJ whole genome shotgun (WGS) entry which is preliminary data.</text>
</comment>
<dbReference type="CDD" id="cd03215">
    <property type="entry name" value="ABC_Carb_Monos_II"/>
    <property type="match status" value="1"/>
</dbReference>
<dbReference type="PANTHER" id="PTHR43790">
    <property type="entry name" value="CARBOHYDRATE TRANSPORT ATP-BINDING PROTEIN MG119-RELATED"/>
    <property type="match status" value="1"/>
</dbReference>
<evidence type="ECO:0000259" key="10">
    <source>
        <dbReference type="PROSITE" id="PS50893"/>
    </source>
</evidence>
<feature type="domain" description="ABC transporter" evidence="10">
    <location>
        <begin position="36"/>
        <end position="274"/>
    </location>
</feature>
<feature type="domain" description="ABC transporter" evidence="10">
    <location>
        <begin position="285"/>
        <end position="528"/>
    </location>
</feature>
<dbReference type="AlphaFoldDB" id="N6V2W4"/>
<keyword evidence="8" id="KW-1278">Translocase</keyword>
<protein>
    <submittedName>
        <fullName evidence="11">Ribose import ATP-binding protein</fullName>
    </submittedName>
</protein>
<dbReference type="InterPro" id="IPR027417">
    <property type="entry name" value="P-loop_NTPase"/>
</dbReference>
<keyword evidence="7 11" id="KW-0067">ATP-binding</keyword>
<dbReference type="PATRIC" id="fig|363754.4.peg.2016"/>
<keyword evidence="9" id="KW-0472">Membrane</keyword>
<comment type="similarity">
    <text evidence="1">Belongs to the ABC transporter superfamily.</text>
</comment>
<dbReference type="InterPro" id="IPR003593">
    <property type="entry name" value="AAA+_ATPase"/>
</dbReference>
<dbReference type="STRING" id="363754.RHSP_40412"/>
<dbReference type="Gene3D" id="3.40.50.300">
    <property type="entry name" value="P-loop containing nucleotide triphosphate hydrolases"/>
    <property type="match status" value="2"/>
</dbReference>
<dbReference type="PANTHER" id="PTHR43790:SF3">
    <property type="entry name" value="D-ALLOSE IMPORT ATP-BINDING PROTEIN ALSA-RELATED"/>
    <property type="match status" value="1"/>
</dbReference>
<proteinExistence type="inferred from homology"/>
<keyword evidence="12" id="KW-1185">Reference proteome</keyword>
<dbReference type="InterPro" id="IPR050107">
    <property type="entry name" value="ABC_carbohydrate_import_ATPase"/>
</dbReference>
<reference evidence="11 12" key="1">
    <citation type="journal article" date="2012" name="BMC Genomics">
        <title>Genomic basis of broad host range and environmental adaptability of Rhizobium tropici CIAT 899 and Rhizobium sp. PRF 81 which are used in inoculants for common bean (Phaseolus vulgaris L.).</title>
        <authorList>
            <person name="Ormeno-Orrillo E."/>
            <person name="Menna P."/>
            <person name="Almeida L.G."/>
            <person name="Ollero F.J."/>
            <person name="Nicolas M.F."/>
            <person name="Pains Rodrigues E."/>
            <person name="Shigueyoshi Nakatani A."/>
            <person name="Silva Batista J.S."/>
            <person name="Oliveira Chueire L.M."/>
            <person name="Souza R.C."/>
            <person name="Ribeiro Vasconcelos A.T."/>
            <person name="Megias M."/>
            <person name="Hungria M."/>
            <person name="Martinez-Romero E."/>
        </authorList>
    </citation>
    <scope>NUCLEOTIDE SEQUENCE [LARGE SCALE GENOMIC DNA]</scope>
    <source>
        <strain evidence="11 12">PRF 81</strain>
    </source>
</reference>
<dbReference type="GO" id="GO:0005524">
    <property type="term" value="F:ATP binding"/>
    <property type="evidence" value="ECO:0007669"/>
    <property type="project" value="UniProtKB-KW"/>
</dbReference>
<evidence type="ECO:0000313" key="11">
    <source>
        <dbReference type="EMBL" id="ENN88215.1"/>
    </source>
</evidence>
<keyword evidence="6" id="KW-0547">Nucleotide-binding</keyword>
<sequence>MNRRCGLPASPHTTRGPFPMTATEPALAADSPAHIVRFDGIVKRFGGAQALAGASLNVRRGTVHGLVGQNGAGKSTLIKLLAGLHRPDEGRIKIEGRQYDRLTPHLCEEIGIHFIHQDRLLVPTFTVGETLFLGRELRLAGTPFLDRNAMQHRAEEILANYFRVDLPRNALISELSTAEQQIVQITRALLHQPKLLVFDEPTAALVRQEADTLFRLIRRLRSEGVTIIYISHYLNEIEALCDDVTVLRNGVDVASLPIGETSAQGIATLMVERDIGEMFPKRQVEFGPEILKVRNLSAADRFHDISFTLHRGEILGITGLLGSGAKDLVRTLFGLQTSTGGEIEVEMKGFKPRNPTEAVDHQLALVPEDRRGHGIGLDLSVRENITLSSLSRYARFGLLNRKREGRDTDELIKRLQIKTAGREALVRTLSGGNQQKVAIAKWLSRKSEIYLLDEPTVGVDIGSKVEIYSLIGELAARGAGVVVLSSDLPELAGITDRILVLFRGRLTRELVSSQTTTDEVLSASTGAVEGLRHVG</sequence>
<dbReference type="SMART" id="SM00382">
    <property type="entry name" value="AAA"/>
    <property type="match status" value="2"/>
</dbReference>
<evidence type="ECO:0000256" key="3">
    <source>
        <dbReference type="ARBA" id="ARBA00022475"/>
    </source>
</evidence>
<evidence type="ECO:0000256" key="7">
    <source>
        <dbReference type="ARBA" id="ARBA00022840"/>
    </source>
</evidence>
<organism evidence="11 12">
    <name type="scientific">Rhizobium freirei PRF 81</name>
    <dbReference type="NCBI Taxonomy" id="363754"/>
    <lineage>
        <taxon>Bacteria</taxon>
        <taxon>Pseudomonadati</taxon>
        <taxon>Pseudomonadota</taxon>
        <taxon>Alphaproteobacteria</taxon>
        <taxon>Hyphomicrobiales</taxon>
        <taxon>Rhizobiaceae</taxon>
        <taxon>Rhizobium/Agrobacterium group</taxon>
        <taxon>Rhizobium</taxon>
    </lineage>
</organism>
<evidence type="ECO:0000256" key="1">
    <source>
        <dbReference type="ARBA" id="ARBA00005417"/>
    </source>
</evidence>